<evidence type="ECO:0000256" key="1">
    <source>
        <dbReference type="SAM" id="MobiDB-lite"/>
    </source>
</evidence>
<feature type="compositionally biased region" description="Polar residues" evidence="1">
    <location>
        <begin position="43"/>
        <end position="53"/>
    </location>
</feature>
<feature type="compositionally biased region" description="Polar residues" evidence="1">
    <location>
        <begin position="429"/>
        <end position="451"/>
    </location>
</feature>
<feature type="compositionally biased region" description="Basic residues" evidence="1">
    <location>
        <begin position="25"/>
        <end position="36"/>
    </location>
</feature>
<dbReference type="RefSeq" id="XP_019035846.1">
    <property type="nucleotide sequence ID" value="XM_019184010.1"/>
</dbReference>
<gene>
    <name evidence="2" type="ORF">WICANDRAFT_65892</name>
</gene>
<dbReference type="GeneID" id="30201256"/>
<reference evidence="2 3" key="1">
    <citation type="journal article" date="2016" name="Proc. Natl. Acad. Sci. U.S.A.">
        <title>Comparative genomics of biotechnologically important yeasts.</title>
        <authorList>
            <person name="Riley R."/>
            <person name="Haridas S."/>
            <person name="Wolfe K.H."/>
            <person name="Lopes M.R."/>
            <person name="Hittinger C.T."/>
            <person name="Goeker M."/>
            <person name="Salamov A.A."/>
            <person name="Wisecaver J.H."/>
            <person name="Long T.M."/>
            <person name="Calvey C.H."/>
            <person name="Aerts A.L."/>
            <person name="Barry K.W."/>
            <person name="Choi C."/>
            <person name="Clum A."/>
            <person name="Coughlan A.Y."/>
            <person name="Deshpande S."/>
            <person name="Douglass A.P."/>
            <person name="Hanson S.J."/>
            <person name="Klenk H.-P."/>
            <person name="LaButti K.M."/>
            <person name="Lapidus A."/>
            <person name="Lindquist E.A."/>
            <person name="Lipzen A.M."/>
            <person name="Meier-Kolthoff J.P."/>
            <person name="Ohm R.A."/>
            <person name="Otillar R.P."/>
            <person name="Pangilinan J.L."/>
            <person name="Peng Y."/>
            <person name="Rokas A."/>
            <person name="Rosa C.A."/>
            <person name="Scheuner C."/>
            <person name="Sibirny A.A."/>
            <person name="Slot J.C."/>
            <person name="Stielow J.B."/>
            <person name="Sun H."/>
            <person name="Kurtzman C.P."/>
            <person name="Blackwell M."/>
            <person name="Grigoriev I.V."/>
            <person name="Jeffries T.W."/>
        </authorList>
    </citation>
    <scope>NUCLEOTIDE SEQUENCE [LARGE SCALE GENOMIC DNA]</scope>
    <source>
        <strain evidence="3">ATCC 58044 / CBS 1984 / NCYC 433 / NRRL Y-366-8</strain>
    </source>
</reference>
<sequence>MAVTRNSNRRNTSSTSSTSSTTRVTKTRKPARKTKANPRVTAIENNISASHAASTSENTPNSTTSEENFSTNGAQQAALSAQNENFSNSTETDHETNGSNQNRTFFPPPGLPQPNSAPLFPPGLSAPSSLPPGLSNNTQLGTNSTNSNANAATNVLNSMDPQTLAQLLQLLQAVQQPLQQQNHNDSPINIITTLKDKCFKQIPNGFSQAWYYCLVNKLPTSDSEWLNLPNPFYTPLDINTITKLYPAAYEIINKHLITTLSSTLNFQYLYNKLGRDTHPSKAQEYLDLVATVHVPNVIHPIYNSAVKLTNNFEIPNDFLSFLKSREKSIEEFKTKHQNNLVAALETVITLMLFNQERKFFPESDKFILKFIKSIFHEKGEITYGLLLEKFLHEGKENVLNVNRNNDMVKINTVQVDFETPVSYDKNQNKSRQWTSSKFSDQKPASSTTKPFTNPKFANLIRTEGPEGGNYFKYYHSIPSDIGHSSIGDKAPYCHHCGIRHEINQHVFDLTGKVSSLEKFQQQLTQLLKYKPQGHQETIAKTLKLINENK</sequence>
<organism evidence="2 3">
    <name type="scientific">Wickerhamomyces anomalus (strain ATCC 58044 / CBS 1984 / NCYC 433 / NRRL Y-366-8)</name>
    <name type="common">Yeast</name>
    <name type="synonym">Hansenula anomala</name>
    <dbReference type="NCBI Taxonomy" id="683960"/>
    <lineage>
        <taxon>Eukaryota</taxon>
        <taxon>Fungi</taxon>
        <taxon>Dikarya</taxon>
        <taxon>Ascomycota</taxon>
        <taxon>Saccharomycotina</taxon>
        <taxon>Saccharomycetes</taxon>
        <taxon>Phaffomycetales</taxon>
        <taxon>Wickerhamomycetaceae</taxon>
        <taxon>Wickerhamomyces</taxon>
    </lineage>
</organism>
<accession>A0A1E3NTY6</accession>
<dbReference type="Proteomes" id="UP000094112">
    <property type="component" value="Unassembled WGS sequence"/>
</dbReference>
<feature type="compositionally biased region" description="Low complexity" evidence="1">
    <location>
        <begin position="142"/>
        <end position="151"/>
    </location>
</feature>
<feature type="compositionally biased region" description="Low complexity" evidence="1">
    <location>
        <begin position="54"/>
        <end position="72"/>
    </location>
</feature>
<name>A0A1E3NTY6_WICAA</name>
<evidence type="ECO:0000313" key="3">
    <source>
        <dbReference type="Proteomes" id="UP000094112"/>
    </source>
</evidence>
<feature type="compositionally biased region" description="Low complexity" evidence="1">
    <location>
        <begin position="1"/>
        <end position="24"/>
    </location>
</feature>
<evidence type="ECO:0000313" key="2">
    <source>
        <dbReference type="EMBL" id="ODQ56639.1"/>
    </source>
</evidence>
<feature type="region of interest" description="Disordered" evidence="1">
    <location>
        <begin position="426"/>
        <end position="453"/>
    </location>
</feature>
<dbReference type="AlphaFoldDB" id="A0A1E3NTY6"/>
<proteinExistence type="predicted"/>
<feature type="compositionally biased region" description="Low complexity" evidence="1">
    <location>
        <begin position="116"/>
        <end position="135"/>
    </location>
</feature>
<protein>
    <submittedName>
        <fullName evidence="2">Uncharacterized protein</fullName>
    </submittedName>
</protein>
<feature type="compositionally biased region" description="Polar residues" evidence="1">
    <location>
        <begin position="73"/>
        <end position="90"/>
    </location>
</feature>
<dbReference type="EMBL" id="KV454236">
    <property type="protein sequence ID" value="ODQ56639.1"/>
    <property type="molecule type" value="Genomic_DNA"/>
</dbReference>
<feature type="region of interest" description="Disordered" evidence="1">
    <location>
        <begin position="1"/>
        <end position="151"/>
    </location>
</feature>
<keyword evidence="3" id="KW-1185">Reference proteome</keyword>